<dbReference type="PROSITE" id="PS50173">
    <property type="entry name" value="UMUC"/>
    <property type="match status" value="1"/>
</dbReference>
<dbReference type="InterPro" id="IPR043502">
    <property type="entry name" value="DNA/RNA_pol_sf"/>
</dbReference>
<organism evidence="4 5">
    <name type="scientific">Georgenia halotolerans</name>
    <dbReference type="NCBI Taxonomy" id="3028317"/>
    <lineage>
        <taxon>Bacteria</taxon>
        <taxon>Bacillati</taxon>
        <taxon>Actinomycetota</taxon>
        <taxon>Actinomycetes</taxon>
        <taxon>Micrococcales</taxon>
        <taxon>Bogoriellaceae</taxon>
        <taxon>Georgenia</taxon>
    </lineage>
</organism>
<keyword evidence="5" id="KW-1185">Reference proteome</keyword>
<gene>
    <name evidence="4" type="ORF">PU560_01375</name>
</gene>
<dbReference type="EMBL" id="JARACI010000274">
    <property type="protein sequence ID" value="MDD9205114.1"/>
    <property type="molecule type" value="Genomic_DNA"/>
</dbReference>
<feature type="domain" description="UmuC" evidence="3">
    <location>
        <begin position="23"/>
        <end position="47"/>
    </location>
</feature>
<evidence type="ECO:0000313" key="5">
    <source>
        <dbReference type="Proteomes" id="UP001165561"/>
    </source>
</evidence>
<evidence type="ECO:0000259" key="3">
    <source>
        <dbReference type="PROSITE" id="PS50173"/>
    </source>
</evidence>
<sequence>MSRAPRSSAARRDWGSDDTGCTILHVDMDAFFASVELLERPDLVGRP</sequence>
<reference evidence="4" key="1">
    <citation type="submission" date="2023-02" db="EMBL/GenBank/DDBJ databases">
        <title>Georgenia sp.10Sc9-8, isolated from a soil sample collected from the Taklamakan desert.</title>
        <authorList>
            <person name="Liu S."/>
        </authorList>
    </citation>
    <scope>NUCLEOTIDE SEQUENCE</scope>
    <source>
        <strain evidence="4">10Sc9-8</strain>
    </source>
</reference>
<evidence type="ECO:0000313" key="4">
    <source>
        <dbReference type="EMBL" id="MDD9205114.1"/>
    </source>
</evidence>
<feature type="non-terminal residue" evidence="4">
    <location>
        <position position="47"/>
    </location>
</feature>
<dbReference type="InterPro" id="IPR043128">
    <property type="entry name" value="Rev_trsase/Diguanyl_cyclase"/>
</dbReference>
<evidence type="ECO:0000256" key="2">
    <source>
        <dbReference type="ARBA" id="ARBA00025589"/>
    </source>
</evidence>
<comment type="similarity">
    <text evidence="1">Belongs to the DNA polymerase type-Y family.</text>
</comment>
<dbReference type="Proteomes" id="UP001165561">
    <property type="component" value="Unassembled WGS sequence"/>
</dbReference>
<comment type="function">
    <text evidence="2">Poorly processive, error-prone DNA polymerase involved in untargeted mutagenesis. Copies undamaged DNA at stalled replication forks, which arise in vivo from mismatched or misaligned primer ends. These misaligned primers can be extended by PolIV. Exhibits no 3'-5' exonuclease (proofreading) activity. May be involved in translesional synthesis, in conjunction with the beta clamp from PolIII.</text>
</comment>
<evidence type="ECO:0000256" key="1">
    <source>
        <dbReference type="ARBA" id="ARBA00010945"/>
    </source>
</evidence>
<dbReference type="SUPFAM" id="SSF56672">
    <property type="entry name" value="DNA/RNA polymerases"/>
    <property type="match status" value="1"/>
</dbReference>
<proteinExistence type="inferred from homology"/>
<name>A0ABT5TSS4_9MICO</name>
<comment type="caution">
    <text evidence="4">The sequence shown here is derived from an EMBL/GenBank/DDBJ whole genome shotgun (WGS) entry which is preliminary data.</text>
</comment>
<dbReference type="InterPro" id="IPR001126">
    <property type="entry name" value="UmuC"/>
</dbReference>
<dbReference type="Gene3D" id="3.30.70.270">
    <property type="match status" value="1"/>
</dbReference>
<accession>A0ABT5TSS4</accession>
<protein>
    <submittedName>
        <fullName evidence="4">DNA polymerase IV</fullName>
    </submittedName>
</protein>